<reference evidence="6 7" key="2">
    <citation type="journal article" date="2016" name="Genome Announc.">
        <title>Draft Genome Sequence of Erythromycin- and Oxytetracycline-Sensitive Nocardia seriolae Strain U-1 (NBRC 110359).</title>
        <authorList>
            <person name="Imajoh M."/>
            <person name="Sukeda M."/>
            <person name="Shimizu M."/>
            <person name="Yamane J."/>
            <person name="Ohnishi K."/>
            <person name="Oshima S."/>
        </authorList>
    </citation>
    <scope>NUCLEOTIDE SEQUENCE [LARGE SCALE GENOMIC DNA]</scope>
    <source>
        <strain evidence="6 7">U-1</strain>
    </source>
</reference>
<dbReference type="EMBL" id="CP017839">
    <property type="protein sequence ID" value="APA96396.1"/>
    <property type="molecule type" value="Genomic_DNA"/>
</dbReference>
<keyword evidence="3" id="KW-0460">Magnesium</keyword>
<evidence type="ECO:0000313" key="5">
    <source>
        <dbReference type="EMBL" id="APA96396.1"/>
    </source>
</evidence>
<evidence type="ECO:0000313" key="7">
    <source>
        <dbReference type="Proteomes" id="UP000037179"/>
    </source>
</evidence>
<evidence type="ECO:0000313" key="8">
    <source>
        <dbReference type="Proteomes" id="UP000180166"/>
    </source>
</evidence>
<keyword evidence="2" id="KW-0479">Metal-binding</keyword>
<keyword evidence="4 5" id="KW-0808">Transferase</keyword>
<evidence type="ECO:0000313" key="6">
    <source>
        <dbReference type="EMBL" id="GAP28447.1"/>
    </source>
</evidence>
<dbReference type="EC" id="2.5.1.1" evidence="5"/>
<dbReference type="PANTHER" id="PTHR12001:SF86">
    <property type="entry name" value="GERANYLGERANYL DIPHOSPHATE SYNTHASE"/>
    <property type="match status" value="1"/>
</dbReference>
<dbReference type="EMBL" id="BBYQ01000036">
    <property type="protein sequence ID" value="GAP28447.1"/>
    <property type="molecule type" value="Genomic_DNA"/>
</dbReference>
<dbReference type="InterPro" id="IPR000092">
    <property type="entry name" value="Polyprenyl_synt"/>
</dbReference>
<comment type="similarity">
    <text evidence="4">Belongs to the FPP/GGPP synthase family.</text>
</comment>
<protein>
    <submittedName>
        <fullName evidence="5">Dimethylallyltranstransferase</fullName>
        <ecNumber evidence="5">2.5.1.1</ecNumber>
        <ecNumber evidence="5">2.5.1.10</ecNumber>
        <ecNumber evidence="5">2.5.1.29</ecNumber>
    </submittedName>
</protein>
<dbReference type="SUPFAM" id="SSF48576">
    <property type="entry name" value="Terpenoid synthases"/>
    <property type="match status" value="1"/>
</dbReference>
<evidence type="ECO:0000256" key="3">
    <source>
        <dbReference type="ARBA" id="ARBA00022842"/>
    </source>
</evidence>
<evidence type="ECO:0000256" key="4">
    <source>
        <dbReference type="RuleBase" id="RU004466"/>
    </source>
</evidence>
<dbReference type="EC" id="2.5.1.10" evidence="5"/>
<gene>
    <name evidence="5" type="primary">idsA</name>
    <name evidence="5" type="ORF">NS506_02330</name>
    <name evidence="6" type="ORF">NSK11_contig00036-0036</name>
</gene>
<dbReference type="Gene3D" id="1.10.600.10">
    <property type="entry name" value="Farnesyl Diphosphate Synthase"/>
    <property type="match status" value="1"/>
</dbReference>
<dbReference type="RefSeq" id="WP_036545558.1">
    <property type="nucleotide sequence ID" value="NZ_BBYQ01000036.1"/>
</dbReference>
<organism evidence="5 8">
    <name type="scientific">Nocardia seriolae</name>
    <dbReference type="NCBI Taxonomy" id="37332"/>
    <lineage>
        <taxon>Bacteria</taxon>
        <taxon>Bacillati</taxon>
        <taxon>Actinomycetota</taxon>
        <taxon>Actinomycetes</taxon>
        <taxon>Mycobacteriales</taxon>
        <taxon>Nocardiaceae</taxon>
        <taxon>Nocardia</taxon>
    </lineage>
</organism>
<dbReference type="GO" id="GO:0004337">
    <property type="term" value="F:(2E,6E)-farnesyl diphosphate synthase activity"/>
    <property type="evidence" value="ECO:0007669"/>
    <property type="project" value="UniProtKB-EC"/>
</dbReference>
<dbReference type="PANTHER" id="PTHR12001">
    <property type="entry name" value="GERANYLGERANYL PYROPHOSPHATE SYNTHASE"/>
    <property type="match status" value="1"/>
</dbReference>
<dbReference type="EC" id="2.5.1.29" evidence="5"/>
<dbReference type="GO" id="GO:0004161">
    <property type="term" value="F:dimethylallyltranstransferase activity"/>
    <property type="evidence" value="ECO:0007669"/>
    <property type="project" value="UniProtKB-EC"/>
</dbReference>
<name>A0ABC8AQQ0_9NOCA</name>
<dbReference type="SFLD" id="SFLDS00005">
    <property type="entry name" value="Isoprenoid_Synthase_Type_I"/>
    <property type="match status" value="1"/>
</dbReference>
<dbReference type="Proteomes" id="UP000180166">
    <property type="component" value="Chromosome"/>
</dbReference>
<dbReference type="InterPro" id="IPR008949">
    <property type="entry name" value="Isoprenoid_synthase_dom_sf"/>
</dbReference>
<dbReference type="GO" id="GO:0046872">
    <property type="term" value="F:metal ion binding"/>
    <property type="evidence" value="ECO:0007669"/>
    <property type="project" value="UniProtKB-KW"/>
</dbReference>
<keyword evidence="7" id="KW-1185">Reference proteome</keyword>
<dbReference type="AlphaFoldDB" id="A0ABC8AQQ0"/>
<dbReference type="Proteomes" id="UP000037179">
    <property type="component" value="Unassembled WGS sequence"/>
</dbReference>
<reference evidence="7" key="1">
    <citation type="submission" date="2015-07" db="EMBL/GenBank/DDBJ databases">
        <title>Nocardia seriolae U-1 whole genome shotgun sequence.</title>
        <authorList>
            <person name="Imajoh M."/>
            <person name="Fukumoto Y."/>
            <person name="Sukeda M."/>
            <person name="Yamane J."/>
            <person name="Yamasaki K."/>
            <person name="Shimizu M."/>
            <person name="Ohnishi K."/>
            <person name="Oshima S."/>
        </authorList>
    </citation>
    <scope>NUCLEOTIDE SEQUENCE [LARGE SCALE GENOMIC DNA]</scope>
    <source>
        <strain evidence="7">U-1</strain>
    </source>
</reference>
<dbReference type="CDD" id="cd00685">
    <property type="entry name" value="Trans_IPPS_HT"/>
    <property type="match status" value="1"/>
</dbReference>
<evidence type="ECO:0000256" key="2">
    <source>
        <dbReference type="ARBA" id="ARBA00022723"/>
    </source>
</evidence>
<dbReference type="GO" id="GO:0004311">
    <property type="term" value="F:geranylgeranyl diphosphate synthase activity"/>
    <property type="evidence" value="ECO:0007669"/>
    <property type="project" value="UniProtKB-EC"/>
</dbReference>
<dbReference type="InterPro" id="IPR033749">
    <property type="entry name" value="Polyprenyl_synt_CS"/>
</dbReference>
<sequence length="350" mass="37094">MMIPARKPNTVESSTAATRSAADLLAAARATVLPVLRPVIDRLPEPLCHLAGYHLGWWDAHGGPEQGAAGKMLRPALVLAAAAACGDCTHAAAPAAAVELIHNFTLLHDDVVDGDRLRRGRETVWSRWGIPAAIMLGDAMHAAAVAQLISRLPAHLSTAAANRLEDAVIDISLGQHRDCEFERRTRVDLTEYTDMAAAKTGSLFGASCALGALVAHADPETVAAMEEFGRELGVACQLTDDILGIWGDPAITGKPVGSDLARRKKTMPVLAALASETPEGEEFSALYRSERAFTAADIARATHLVEATDARSTVRRKADERLAAALAVLPDGTVPADLLTLVDAIVHRDR</sequence>
<comment type="pathway">
    <text evidence="1">Isoprenoid biosynthesis.</text>
</comment>
<dbReference type="KEGG" id="nsr:NS506_02330"/>
<dbReference type="Pfam" id="PF00348">
    <property type="entry name" value="polyprenyl_synt"/>
    <property type="match status" value="1"/>
</dbReference>
<accession>A0ABC8AQQ0</accession>
<dbReference type="PROSITE" id="PS00723">
    <property type="entry name" value="POLYPRENYL_SYNTHASE_1"/>
    <property type="match status" value="1"/>
</dbReference>
<dbReference type="SFLD" id="SFLDG01017">
    <property type="entry name" value="Polyprenyl_Transferase_Like"/>
    <property type="match status" value="1"/>
</dbReference>
<reference evidence="5 8" key="3">
    <citation type="submission" date="2016-10" db="EMBL/GenBank/DDBJ databases">
        <title>Genome sequence of Nocardia seriolae strain EM150506, isolated from Anguila japonica.</title>
        <authorList>
            <person name="Han H.-J."/>
        </authorList>
    </citation>
    <scope>NUCLEOTIDE SEQUENCE [LARGE SCALE GENOMIC DNA]</scope>
    <source>
        <strain evidence="5 8">EM150506</strain>
    </source>
</reference>
<proteinExistence type="inferred from homology"/>
<evidence type="ECO:0000256" key="1">
    <source>
        <dbReference type="ARBA" id="ARBA00005128"/>
    </source>
</evidence>